<comment type="function">
    <text evidence="1">Flagellum-specific muramidase which hydrolyzes the peptidoglycan layer to assemble the rod structure in the periplasmic space.</text>
</comment>
<evidence type="ECO:0000256" key="10">
    <source>
        <dbReference type="ARBA" id="ARBA00030835"/>
    </source>
</evidence>
<evidence type="ECO:0000313" key="12">
    <source>
        <dbReference type="EMBL" id="VAX00707.1"/>
    </source>
</evidence>
<proteinExistence type="inferred from homology"/>
<evidence type="ECO:0000256" key="8">
    <source>
        <dbReference type="ARBA" id="ARBA00023295"/>
    </source>
</evidence>
<dbReference type="PANTHER" id="PTHR33308">
    <property type="entry name" value="PEPTIDOGLYCAN HYDROLASE FLGJ"/>
    <property type="match status" value="1"/>
</dbReference>
<organism evidence="12">
    <name type="scientific">hydrothermal vent metagenome</name>
    <dbReference type="NCBI Taxonomy" id="652676"/>
    <lineage>
        <taxon>unclassified sequences</taxon>
        <taxon>metagenomes</taxon>
        <taxon>ecological metagenomes</taxon>
    </lineage>
</organism>
<keyword evidence="7 12" id="KW-0378">Hydrolase</keyword>
<dbReference type="Pfam" id="PF10135">
    <property type="entry name" value="Rod-binding"/>
    <property type="match status" value="1"/>
</dbReference>
<evidence type="ECO:0000256" key="2">
    <source>
        <dbReference type="ARBA" id="ARBA00004418"/>
    </source>
</evidence>
<evidence type="ECO:0000256" key="6">
    <source>
        <dbReference type="ARBA" id="ARBA00022764"/>
    </source>
</evidence>
<dbReference type="PANTHER" id="PTHR33308:SF9">
    <property type="entry name" value="PEPTIDOGLYCAN HYDROLASE FLGJ"/>
    <property type="match status" value="1"/>
</dbReference>
<dbReference type="AlphaFoldDB" id="A0A3B1B6I5"/>
<dbReference type="GO" id="GO:0071973">
    <property type="term" value="P:bacterial-type flagellum-dependent cell motility"/>
    <property type="evidence" value="ECO:0007669"/>
    <property type="project" value="TreeGrafter"/>
</dbReference>
<evidence type="ECO:0000256" key="5">
    <source>
        <dbReference type="ARBA" id="ARBA00013433"/>
    </source>
</evidence>
<gene>
    <name evidence="12" type="ORF">MNBD_GAMMA21-261</name>
</gene>
<keyword evidence="9" id="KW-0961">Cell wall biogenesis/degradation</keyword>
<dbReference type="GO" id="GO:0071555">
    <property type="term" value="P:cell wall organization"/>
    <property type="evidence" value="ECO:0007669"/>
    <property type="project" value="UniProtKB-KW"/>
</dbReference>
<keyword evidence="8" id="KW-0326">Glycosidase</keyword>
<evidence type="ECO:0000256" key="3">
    <source>
        <dbReference type="ARBA" id="ARBA00006880"/>
    </source>
</evidence>
<dbReference type="InterPro" id="IPR019301">
    <property type="entry name" value="Flagellar_prot_FlgJ_N"/>
</dbReference>
<dbReference type="PRINTS" id="PR01002">
    <property type="entry name" value="FLGFLGJ"/>
</dbReference>
<dbReference type="GO" id="GO:0042597">
    <property type="term" value="C:periplasmic space"/>
    <property type="evidence" value="ECO:0007669"/>
    <property type="project" value="UniProtKB-SubCell"/>
</dbReference>
<accession>A0A3B1B6I5</accession>
<dbReference type="EMBL" id="UOFR01000078">
    <property type="protein sequence ID" value="VAX00707.1"/>
    <property type="molecule type" value="Genomic_DNA"/>
</dbReference>
<dbReference type="GO" id="GO:0016798">
    <property type="term" value="F:hydrolase activity, acting on glycosyl bonds"/>
    <property type="evidence" value="ECO:0007669"/>
    <property type="project" value="UniProtKB-KW"/>
</dbReference>
<keyword evidence="6" id="KW-0574">Periplasm</keyword>
<name>A0A3B1B6I5_9ZZZZ</name>
<evidence type="ECO:0000256" key="9">
    <source>
        <dbReference type="ARBA" id="ARBA00023316"/>
    </source>
</evidence>
<dbReference type="Gene3D" id="1.10.530.10">
    <property type="match status" value="1"/>
</dbReference>
<dbReference type="SMART" id="SM00047">
    <property type="entry name" value="LYZ2"/>
    <property type="match status" value="1"/>
</dbReference>
<comment type="subcellular location">
    <subcellularLocation>
        <location evidence="2">Periplasm</location>
    </subcellularLocation>
</comment>
<evidence type="ECO:0000256" key="1">
    <source>
        <dbReference type="ARBA" id="ARBA00002954"/>
    </source>
</evidence>
<keyword evidence="12" id="KW-0969">Cilium</keyword>
<dbReference type="InterPro" id="IPR051056">
    <property type="entry name" value="Glycosyl_Hydrolase_73"/>
</dbReference>
<keyword evidence="12" id="KW-0282">Flagellum</keyword>
<evidence type="ECO:0000259" key="11">
    <source>
        <dbReference type="SMART" id="SM00047"/>
    </source>
</evidence>
<dbReference type="Pfam" id="PF01832">
    <property type="entry name" value="Glucosaminidase"/>
    <property type="match status" value="1"/>
</dbReference>
<comment type="similarity">
    <text evidence="3">In the N-terminal section; belongs to the FlgJ family.</text>
</comment>
<protein>
    <recommendedName>
        <fullName evidence="5">Peptidoglycan hydrolase FlgJ</fullName>
    </recommendedName>
    <alternativeName>
        <fullName evidence="10">Muramidase FlgJ</fullName>
    </alternativeName>
</protein>
<evidence type="ECO:0000256" key="7">
    <source>
        <dbReference type="ARBA" id="ARBA00022801"/>
    </source>
</evidence>
<comment type="similarity">
    <text evidence="4">In the C-terminal section; belongs to the glycosyl hydrolase 73 family.</text>
</comment>
<dbReference type="InterPro" id="IPR013377">
    <property type="entry name" value="FlgJ"/>
</dbReference>
<dbReference type="GO" id="GO:0044780">
    <property type="term" value="P:bacterial-type flagellum assembly"/>
    <property type="evidence" value="ECO:0007669"/>
    <property type="project" value="InterPro"/>
</dbReference>
<keyword evidence="12" id="KW-0966">Cell projection</keyword>
<dbReference type="Gene3D" id="2.10.70.40">
    <property type="entry name" value="peptidoglycan hydrolase"/>
    <property type="match status" value="1"/>
</dbReference>
<evidence type="ECO:0000256" key="4">
    <source>
        <dbReference type="ARBA" id="ARBA00007974"/>
    </source>
</evidence>
<dbReference type="NCBIfam" id="TIGR02541">
    <property type="entry name" value="flagell_FlgJ"/>
    <property type="match status" value="1"/>
</dbReference>
<dbReference type="GO" id="GO:0004040">
    <property type="term" value="F:amidase activity"/>
    <property type="evidence" value="ECO:0007669"/>
    <property type="project" value="InterPro"/>
</dbReference>
<feature type="domain" description="Mannosyl-glycoprotein endo-beta-N-acetylglucosamidase-like" evidence="11">
    <location>
        <begin position="127"/>
        <end position="292"/>
    </location>
</feature>
<sequence>MLSNDTQSVYTDIQSMTRLRTQARNDPQATLKQVAKHFESLYMNMMLKSMRAASFGDPNFDSNNSSMYRDMYDSQMSLQLSEQQGLGLADMLVKQLQNNMPKSNSENSSADVSFKEIDSVVTLSAVKNNQNQPVKFNSREDFVNTLMPYAEQAAEELELAPQVLIAQAALETGWGQHMQRLPNGNSSYNLFNIKSGSSWDGPELNVRALEYKNGVAEKANSSFRVYGSLQESFDDYVQFIKSNPRYQDALSVTNDPEAYTYELQKAGYATDPDYAEKINNIFQREIISAPYSEYLHEA</sequence>
<dbReference type="InterPro" id="IPR002901">
    <property type="entry name" value="MGlyc_endo_b_GlcNAc-like_dom"/>
</dbReference>
<reference evidence="12" key="1">
    <citation type="submission" date="2018-06" db="EMBL/GenBank/DDBJ databases">
        <authorList>
            <person name="Zhirakovskaya E."/>
        </authorList>
    </citation>
    <scope>NUCLEOTIDE SEQUENCE</scope>
</reference>